<name>A0A7T5JN06_9BACL</name>
<dbReference type="Gene3D" id="2.60.40.1080">
    <property type="match status" value="1"/>
</dbReference>
<evidence type="ECO:0000313" key="6">
    <source>
        <dbReference type="Proteomes" id="UP000677234"/>
    </source>
</evidence>
<dbReference type="PANTHER" id="PTHR42834">
    <property type="entry name" value="ENDONUCLEASE/EXONUCLEASE/PHOSPHATASE FAMILY PROTEIN (AFU_ORTHOLOGUE AFUA_3G09210)"/>
    <property type="match status" value="1"/>
</dbReference>
<evidence type="ECO:0000259" key="2">
    <source>
        <dbReference type="PROSITE" id="PS51841"/>
    </source>
</evidence>
<accession>A0A7T5JN06</accession>
<evidence type="ECO:0000313" key="3">
    <source>
        <dbReference type="EMBL" id="QQE73591.1"/>
    </source>
</evidence>
<dbReference type="Pfam" id="PF03372">
    <property type="entry name" value="Exo_endo_phos"/>
    <property type="match status" value="1"/>
</dbReference>
<organism evidence="3 5">
    <name type="scientific">Brevibacillus composti</name>
    <dbReference type="NCBI Taxonomy" id="2796470"/>
    <lineage>
        <taxon>Bacteria</taxon>
        <taxon>Bacillati</taxon>
        <taxon>Bacillota</taxon>
        <taxon>Bacilli</taxon>
        <taxon>Bacillales</taxon>
        <taxon>Paenibacillaceae</taxon>
        <taxon>Brevibacillus</taxon>
    </lineage>
</organism>
<dbReference type="PANTHER" id="PTHR42834:SF1">
    <property type="entry name" value="ENDONUCLEASE_EXONUCLEASE_PHOSPHATASE FAMILY PROTEIN (AFU_ORTHOLOGUE AFUA_3G09210)"/>
    <property type="match status" value="1"/>
</dbReference>
<dbReference type="Pfam" id="PF00932">
    <property type="entry name" value="LTD"/>
    <property type="match status" value="1"/>
</dbReference>
<sequence>MKLTQKSRRQGWRKSLRNLGLAAAVMFSAVLPVGLVPQAYAAVADHVVISEIYGAGGNAGAVYQHDYVELYNPGSEAASVDGWSVQYAAADRENWLVTRLSGSIPAHGYYLVRLASGGTIGAGLPAADATGGTNISATRGKLALVKHATALSGNPVTDQNVVDFVGYGSANAYEGAGPASAPSAAKSIVRKSDADSVVPGRGSAWDSDSNESDFLAMDPQPQNSMSPAEPPGEDDGQPPGGEWPDARPISEVRNMAGGTKATIEGIVIAAFEAGGKTNVYLQDETAGMLVRAAGLGSIVQIGDKIKATGSVNDYYGLPQLEPAKAGDVAITEKQAGAPVPQPVTSADFSLARGEAFEAELVTIENVTALTRDSRGNVTLQDQYGSFLAKPFDAALLKPGATYERLTGVVTYDFNEYKLVPRFAQDVIGEGGSQPDKLHIRDIQGKGHRSPYENAMVSMVEGIVTAVVPSGTGTAGFYMQDPTPDDDPLTSEGIYVYEPNAPVRAGDHVEVSGVVKEYVTKSREATDLTLTEIDAAGVVVKARNLPLPEPVTLGEGDYVYPAKVIDNDSFALFDPSEDGIDFWESLEGMLVQVNQPRVVGGTRTFANPPSVEFVIISDEADPDKARTPLGGVAIAEDNYNPERIIVGDRLVAGAPEVKVGDRFDGPIVGVIDYSFTNFKLYNTAPLPDVVDSGFEREVTEIAGDEDHLTVATYNIENFSARAAAEKVSGLAASIVHHMQQPDIVAVVEMQDNNGPQDNGVTDANQSAQVLIDAIISEGGERYRYVDIAPENKRDGGQPGGNIRVGFLYNPARVSLADRPAGDAVTPVRVVSTDGKAQLSLNPGRIDPLHPAFTDSRKPLAAEFLFGDESVIVIAGHFNSKGGDDGLYGKQQPPVLASEPQRVEIARVVNDFVQEITETQPDANVIVLGDLNDFQFSRPLRILAGEELTNLVETLSPGEQYTYNYQGNAQALDHILVSNHLADRSELDIVHINADFTEADGRVSDHDPLVAKIKLSAGTEPWPGEITPEKQREQNRKAAEKIRAATDEATVLHQFDAILTSLKTLIESDQVSAWDKWSVIADTIETVLAAAAEQAEDGIVTEAALAALATDFLKEAISEAIRAAGLAGEDVSGQALSALEAFLQTAVLPLDEDERPAELLEELQAAAEKLLDMGGALSVPRGAIIDEGDSHAELVLSVLEALTEAFEDGPVEYEPLFSIRVKASGDHTAESAAVLSEEVTSRLAEIEAAVRLEEAAGAWVLLPAEALGSFVEEALGITLEPADDPAVSGELEPFSSVYDWKLLAEGELVKKIEGAEAQLGIPVSDADSRNLTVFWHDGKKWRTLEDEAGDPIKVDVAQGIARFAAAQTGPIVLGQEKKQEEQPPVRALIIKDRHFKLKPGEEAQIEVTANLGNGGKHDVTRAEGITYESDHPELFSVSADGVIRVSSKATEKDRAVITITYGGKTAKVQVSVKKK</sequence>
<dbReference type="EMBL" id="CP073708">
    <property type="protein sequence ID" value="QUO40673.1"/>
    <property type="molecule type" value="Genomic_DNA"/>
</dbReference>
<reference evidence="3 5" key="1">
    <citation type="submission" date="2020-12" db="EMBL/GenBank/DDBJ databases">
        <title>strain FJAT-54423T represents a novel species of the genus Brevibacillus.</title>
        <authorList>
            <person name="Tang R."/>
        </authorList>
    </citation>
    <scope>NUCLEOTIDE SEQUENCE [LARGE SCALE GENOMIC DNA]</scope>
    <source>
        <strain evidence="3 5">FJAT-54423</strain>
    </source>
</reference>
<reference evidence="4" key="2">
    <citation type="submission" date="2021-04" db="EMBL/GenBank/DDBJ databases">
        <title>Brevibacillus composti FJAT-54423, complete genome.</title>
        <authorList>
            <person name="Tang R."/>
        </authorList>
    </citation>
    <scope>NUCLEOTIDE SEQUENCE</scope>
    <source>
        <strain evidence="4">FJAT-54424</strain>
    </source>
</reference>
<evidence type="ECO:0000313" key="4">
    <source>
        <dbReference type="EMBL" id="QUO40673.1"/>
    </source>
</evidence>
<dbReference type="InterPro" id="IPR005135">
    <property type="entry name" value="Endo/exonuclease/phosphatase"/>
</dbReference>
<dbReference type="Proteomes" id="UP000677234">
    <property type="component" value="Chromosome"/>
</dbReference>
<dbReference type="SUPFAM" id="SSF56219">
    <property type="entry name" value="DNase I-like"/>
    <property type="match status" value="1"/>
</dbReference>
<gene>
    <name evidence="3" type="ORF">JD108_17095</name>
    <name evidence="4" type="ORF">KDJ56_17040</name>
</gene>
<dbReference type="KEGG" id="bcop:JD108_17095"/>
<proteinExistence type="predicted"/>
<dbReference type="GO" id="GO:0003824">
    <property type="term" value="F:catalytic activity"/>
    <property type="evidence" value="ECO:0007669"/>
    <property type="project" value="InterPro"/>
</dbReference>
<dbReference type="PROSITE" id="PS51841">
    <property type="entry name" value="LTD"/>
    <property type="match status" value="1"/>
</dbReference>
<protein>
    <submittedName>
        <fullName evidence="3">Lamin tail domain-containing protein</fullName>
    </submittedName>
</protein>
<evidence type="ECO:0000313" key="5">
    <source>
        <dbReference type="Proteomes" id="UP000595847"/>
    </source>
</evidence>
<dbReference type="RefSeq" id="WP_198827198.1">
    <property type="nucleotide sequence ID" value="NZ_CP066308.1"/>
</dbReference>
<dbReference type="InterPro" id="IPR036691">
    <property type="entry name" value="Endo/exonu/phosph_ase_sf"/>
</dbReference>
<dbReference type="InterPro" id="IPR001322">
    <property type="entry name" value="Lamin_tail_dom"/>
</dbReference>
<feature type="region of interest" description="Disordered" evidence="1">
    <location>
        <begin position="192"/>
        <end position="248"/>
    </location>
</feature>
<dbReference type="Proteomes" id="UP000595847">
    <property type="component" value="Chromosome"/>
</dbReference>
<feature type="domain" description="LTD" evidence="2">
    <location>
        <begin position="33"/>
        <end position="169"/>
    </location>
</feature>
<keyword evidence="6" id="KW-1185">Reference proteome</keyword>
<dbReference type="EMBL" id="CP066308">
    <property type="protein sequence ID" value="QQE73591.1"/>
    <property type="molecule type" value="Genomic_DNA"/>
</dbReference>
<dbReference type="CDD" id="cd04486">
    <property type="entry name" value="YhcR_OBF_like"/>
    <property type="match status" value="2"/>
</dbReference>
<dbReference type="Gene3D" id="3.60.10.10">
    <property type="entry name" value="Endonuclease/exonuclease/phosphatase"/>
    <property type="match status" value="1"/>
</dbReference>
<evidence type="ECO:0000256" key="1">
    <source>
        <dbReference type="SAM" id="MobiDB-lite"/>
    </source>
</evidence>